<proteinExistence type="predicted"/>
<gene>
    <name evidence="1" type="ORF">GJU41_12640</name>
</gene>
<keyword evidence="2" id="KW-1185">Reference proteome</keyword>
<evidence type="ECO:0000313" key="2">
    <source>
        <dbReference type="Proteomes" id="UP000441585"/>
    </source>
</evidence>
<dbReference type="Proteomes" id="UP000441585">
    <property type="component" value="Unassembled WGS sequence"/>
</dbReference>
<evidence type="ECO:0000313" key="1">
    <source>
        <dbReference type="EMBL" id="MRX54822.1"/>
    </source>
</evidence>
<sequence>MTREYVLTGKNGQTVKLSGKNIFGLWCYLYSKGFRHQKQAKLSAGVEPE</sequence>
<reference evidence="1 2" key="1">
    <citation type="submission" date="2019-11" db="EMBL/GenBank/DDBJ databases">
        <title>Bacillus idriensis genome.</title>
        <authorList>
            <person name="Konopka E.N."/>
            <person name="Newman J.D."/>
        </authorList>
    </citation>
    <scope>NUCLEOTIDE SEQUENCE [LARGE SCALE GENOMIC DNA]</scope>
    <source>
        <strain evidence="1 2">DSM 19097</strain>
    </source>
</reference>
<protein>
    <submittedName>
        <fullName evidence="1">Uncharacterized protein</fullName>
    </submittedName>
</protein>
<organism evidence="1 2">
    <name type="scientific">Metabacillus idriensis</name>
    <dbReference type="NCBI Taxonomy" id="324768"/>
    <lineage>
        <taxon>Bacteria</taxon>
        <taxon>Bacillati</taxon>
        <taxon>Bacillota</taxon>
        <taxon>Bacilli</taxon>
        <taxon>Bacillales</taxon>
        <taxon>Bacillaceae</taxon>
        <taxon>Metabacillus</taxon>
    </lineage>
</organism>
<dbReference type="AlphaFoldDB" id="A0A6I2MC14"/>
<dbReference type="EMBL" id="WKKF01000002">
    <property type="protein sequence ID" value="MRX54822.1"/>
    <property type="molecule type" value="Genomic_DNA"/>
</dbReference>
<accession>A0A6I2MC14</accession>
<name>A0A6I2MC14_9BACI</name>
<dbReference type="RefSeq" id="WP_154318776.1">
    <property type="nucleotide sequence ID" value="NZ_CAJGAA010000002.1"/>
</dbReference>
<comment type="caution">
    <text evidence="1">The sequence shown here is derived from an EMBL/GenBank/DDBJ whole genome shotgun (WGS) entry which is preliminary data.</text>
</comment>